<proteinExistence type="predicted"/>
<dbReference type="AlphaFoldDB" id="A0A538TWE4"/>
<keyword evidence="1" id="KW-1133">Transmembrane helix</keyword>
<dbReference type="Proteomes" id="UP000319836">
    <property type="component" value="Unassembled WGS sequence"/>
</dbReference>
<keyword evidence="1" id="KW-0812">Transmembrane</keyword>
<gene>
    <name evidence="3" type="ORF">E6K80_14730</name>
</gene>
<comment type="caution">
    <text evidence="3">The sequence shown here is derived from an EMBL/GenBank/DDBJ whole genome shotgun (WGS) entry which is preliminary data.</text>
</comment>
<organism evidence="3 4">
    <name type="scientific">Eiseniibacteriota bacterium</name>
    <dbReference type="NCBI Taxonomy" id="2212470"/>
    <lineage>
        <taxon>Bacteria</taxon>
        <taxon>Candidatus Eiseniibacteriota</taxon>
    </lineage>
</organism>
<dbReference type="Gene3D" id="3.30.1340.30">
    <property type="match status" value="1"/>
</dbReference>
<dbReference type="Pfam" id="PF04972">
    <property type="entry name" value="BON"/>
    <property type="match status" value="1"/>
</dbReference>
<evidence type="ECO:0000313" key="3">
    <source>
        <dbReference type="EMBL" id="TMQ67935.1"/>
    </source>
</evidence>
<sequence length="202" mass="21485">MNDKRGGRIYKSAGAFLGGVLTGMVVMYVADPDGGARRRALARDKAAHALHRSKDFLGKAGRDLRNRIQGLVAGARHVFPHEEVDTHVLTDRVRAELGHRVSHPRAIDVSADQGRVTLRGLVIAGELGPLLAAVSRVPGVRAVENRLDVHDVPDVPALQGGATPEEPVGWWSSRTPAFRLMVAIALAGIVGGTLARARGARA</sequence>
<evidence type="ECO:0000313" key="4">
    <source>
        <dbReference type="Proteomes" id="UP000319836"/>
    </source>
</evidence>
<evidence type="ECO:0000259" key="2">
    <source>
        <dbReference type="PROSITE" id="PS50914"/>
    </source>
</evidence>
<keyword evidence="1" id="KW-0472">Membrane</keyword>
<reference evidence="3 4" key="1">
    <citation type="journal article" date="2019" name="Nat. Microbiol.">
        <title>Mediterranean grassland soil C-N compound turnover is dependent on rainfall and depth, and is mediated by genomically divergent microorganisms.</title>
        <authorList>
            <person name="Diamond S."/>
            <person name="Andeer P.F."/>
            <person name="Li Z."/>
            <person name="Crits-Christoph A."/>
            <person name="Burstein D."/>
            <person name="Anantharaman K."/>
            <person name="Lane K.R."/>
            <person name="Thomas B.C."/>
            <person name="Pan C."/>
            <person name="Northen T.R."/>
            <person name="Banfield J.F."/>
        </authorList>
    </citation>
    <scope>NUCLEOTIDE SEQUENCE [LARGE SCALE GENOMIC DNA]</scope>
    <source>
        <strain evidence="3">WS_10</strain>
    </source>
</reference>
<evidence type="ECO:0000256" key="1">
    <source>
        <dbReference type="SAM" id="Phobius"/>
    </source>
</evidence>
<dbReference type="PROSITE" id="PS50914">
    <property type="entry name" value="BON"/>
    <property type="match status" value="1"/>
</dbReference>
<dbReference type="EMBL" id="VBPA01000424">
    <property type="protein sequence ID" value="TMQ67935.1"/>
    <property type="molecule type" value="Genomic_DNA"/>
</dbReference>
<feature type="domain" description="BON" evidence="2">
    <location>
        <begin position="85"/>
        <end position="151"/>
    </location>
</feature>
<dbReference type="InterPro" id="IPR007055">
    <property type="entry name" value="BON_dom"/>
</dbReference>
<protein>
    <submittedName>
        <fullName evidence="3">BON domain-containing protein</fullName>
    </submittedName>
</protein>
<name>A0A538TWE4_UNCEI</name>
<feature type="transmembrane region" description="Helical" evidence="1">
    <location>
        <begin position="12"/>
        <end position="30"/>
    </location>
</feature>
<accession>A0A538TWE4</accession>